<reference evidence="6" key="2">
    <citation type="journal article" date="2007" name="PLoS Biol.">
        <title>Survey sequencing and comparative analysis of the elephant shark (Callorhinchus milii) genome.</title>
        <authorList>
            <person name="Venkatesh B."/>
            <person name="Kirkness E.F."/>
            <person name="Loh Y.H."/>
            <person name="Halpern A.L."/>
            <person name="Lee A.P."/>
            <person name="Johnson J."/>
            <person name="Dandona N."/>
            <person name="Viswanathan L.D."/>
            <person name="Tay A."/>
            <person name="Venter J.C."/>
            <person name="Strausberg R.L."/>
            <person name="Brenner S."/>
        </authorList>
    </citation>
    <scope>NUCLEOTIDE SEQUENCE [LARGE SCALE GENOMIC DNA]</scope>
</reference>
<dbReference type="PROSITE" id="PS50280">
    <property type="entry name" value="SET"/>
    <property type="match status" value="1"/>
</dbReference>
<dbReference type="InterPro" id="IPR016852">
    <property type="entry name" value="SET_MeTrfase"/>
</dbReference>
<reference evidence="5" key="4">
    <citation type="submission" date="2025-08" db="UniProtKB">
        <authorList>
            <consortium name="Ensembl"/>
        </authorList>
    </citation>
    <scope>IDENTIFICATION</scope>
</reference>
<dbReference type="InterPro" id="IPR046341">
    <property type="entry name" value="SET_dom_sf"/>
</dbReference>
<dbReference type="OMA" id="ISHMKDE"/>
<dbReference type="Gene3D" id="3.90.1420.10">
    <property type="entry name" value="Rubisco LSMT, substrate-binding domain"/>
    <property type="match status" value="1"/>
</dbReference>
<evidence type="ECO:0000313" key="6">
    <source>
        <dbReference type="Proteomes" id="UP000314986"/>
    </source>
</evidence>
<keyword evidence="2" id="KW-0808">Transferase</keyword>
<accession>A0A4W3JKP0</accession>
<dbReference type="PIRSF" id="PIRSF027158">
    <property type="entry name" value="Lys_MTase_YDR198C_prd"/>
    <property type="match status" value="1"/>
</dbReference>
<dbReference type="SUPFAM" id="SSF81822">
    <property type="entry name" value="RuBisCo LSMT C-terminal, substrate-binding domain"/>
    <property type="match status" value="1"/>
</dbReference>
<dbReference type="GO" id="GO:0016279">
    <property type="term" value="F:protein-lysine N-methyltransferase activity"/>
    <property type="evidence" value="ECO:0007669"/>
    <property type="project" value="InterPro"/>
</dbReference>
<keyword evidence="6" id="KW-1185">Reference proteome</keyword>
<name>A0A4W3JKP0_CALMI</name>
<dbReference type="FunFam" id="3.90.1410.10:FF:000002">
    <property type="entry name" value="SET domain-containing protein 4 isoform X1"/>
    <property type="match status" value="1"/>
</dbReference>
<dbReference type="Pfam" id="PF00856">
    <property type="entry name" value="SET"/>
    <property type="match status" value="1"/>
</dbReference>
<dbReference type="SUPFAM" id="SSF82199">
    <property type="entry name" value="SET domain"/>
    <property type="match status" value="1"/>
</dbReference>
<dbReference type="GO" id="GO:0032259">
    <property type="term" value="P:methylation"/>
    <property type="evidence" value="ECO:0007669"/>
    <property type="project" value="UniProtKB-KW"/>
</dbReference>
<dbReference type="Proteomes" id="UP000314986">
    <property type="component" value="Unassembled WGS sequence"/>
</dbReference>
<protein>
    <recommendedName>
        <fullName evidence="4">SET domain-containing protein</fullName>
    </recommendedName>
</protein>
<dbReference type="InterPro" id="IPR015353">
    <property type="entry name" value="Rubisco_LSMT_subst-bd"/>
</dbReference>
<dbReference type="Ensembl" id="ENSCMIT00000039183.1">
    <property type="protein sequence ID" value="ENSCMIP00000038633.1"/>
    <property type="gene ID" value="ENSCMIG00000016198.1"/>
</dbReference>
<dbReference type="Gene3D" id="3.90.1410.10">
    <property type="entry name" value="set domain protein methyltransferase, domain 1"/>
    <property type="match status" value="1"/>
</dbReference>
<dbReference type="InterPro" id="IPR044429">
    <property type="entry name" value="SETD4_SET"/>
</dbReference>
<dbReference type="InterPro" id="IPR001214">
    <property type="entry name" value="SET_dom"/>
</dbReference>
<dbReference type="InterPro" id="IPR050600">
    <property type="entry name" value="SETD3_SETD6_MTase"/>
</dbReference>
<evidence type="ECO:0000256" key="2">
    <source>
        <dbReference type="ARBA" id="ARBA00022679"/>
    </source>
</evidence>
<sequence length="441" mass="50944">MGRKRGRTCRKRGRKRAFTPEVMVNISHEMQYVQLRKWLKENGCIDLHLVPAHFPGTYTGRGLMTTKALQPGDTIIALPEKCLLTTQTVHRSYLGKYIERWKPRLSPLQVLCTFLVAERHFGRTSPWKPYIDVLPKAYTCPGYLAEEVLRLLPEALLGKAEVQRRDIRELTLSSEGFFHSLQPLFAESVEGIFTSDALRWAWCSVNTRTVYMERLQSEYFSREPDVYALAPYLDLLNHSPTVQVTAGFNQESKCYEIRTLTKCRRYQQAFICYGPHDNQRLLLEYGFFAANNPHSVIYVEKDVLRTHLLQKDKELNGKLSFLQDRGFLEYVNLTFGFEGPSWRLLAALKVLCLGPDNYSQWKKVLIGLPDSVGNERNSLDLASSLCSHLMNENQKVLQKVRLNRTELLEQLDLVAKLREEERKILQASLVILQRLRNTTTS</sequence>
<dbReference type="AlphaFoldDB" id="A0A4W3JKP0"/>
<proteinExistence type="predicted"/>
<dbReference type="InParanoid" id="A0A4W3JKP0"/>
<feature type="domain" description="SET" evidence="4">
    <location>
        <begin position="47"/>
        <end position="274"/>
    </location>
</feature>
<dbReference type="Pfam" id="PF09273">
    <property type="entry name" value="Rubis-subs-bind"/>
    <property type="match status" value="1"/>
</dbReference>
<evidence type="ECO:0000256" key="1">
    <source>
        <dbReference type="ARBA" id="ARBA00022603"/>
    </source>
</evidence>
<dbReference type="InterPro" id="IPR036464">
    <property type="entry name" value="Rubisco_LSMT_subst-bd_sf"/>
</dbReference>
<reference evidence="6" key="3">
    <citation type="journal article" date="2014" name="Nature">
        <title>Elephant shark genome provides unique insights into gnathostome evolution.</title>
        <authorList>
            <consortium name="International Elephant Shark Genome Sequencing Consortium"/>
            <person name="Venkatesh B."/>
            <person name="Lee A.P."/>
            <person name="Ravi V."/>
            <person name="Maurya A.K."/>
            <person name="Lian M.M."/>
            <person name="Swann J.B."/>
            <person name="Ohta Y."/>
            <person name="Flajnik M.F."/>
            <person name="Sutoh Y."/>
            <person name="Kasahara M."/>
            <person name="Hoon S."/>
            <person name="Gangu V."/>
            <person name="Roy S.W."/>
            <person name="Irimia M."/>
            <person name="Korzh V."/>
            <person name="Kondrychyn I."/>
            <person name="Lim Z.W."/>
            <person name="Tay B.H."/>
            <person name="Tohari S."/>
            <person name="Kong K.W."/>
            <person name="Ho S."/>
            <person name="Lorente-Galdos B."/>
            <person name="Quilez J."/>
            <person name="Marques-Bonet T."/>
            <person name="Raney B.J."/>
            <person name="Ingham P.W."/>
            <person name="Tay A."/>
            <person name="Hillier L.W."/>
            <person name="Minx P."/>
            <person name="Boehm T."/>
            <person name="Wilson R.K."/>
            <person name="Brenner S."/>
            <person name="Warren W.C."/>
        </authorList>
    </citation>
    <scope>NUCLEOTIDE SEQUENCE [LARGE SCALE GENOMIC DNA]</scope>
</reference>
<dbReference type="STRING" id="7868.ENSCMIP00000038633"/>
<keyword evidence="1" id="KW-0489">Methyltransferase</keyword>
<dbReference type="GeneTree" id="ENSGT00940000153577"/>
<reference evidence="6" key="1">
    <citation type="journal article" date="2006" name="Science">
        <title>Ancient noncoding elements conserved in the human genome.</title>
        <authorList>
            <person name="Venkatesh B."/>
            <person name="Kirkness E.F."/>
            <person name="Loh Y.H."/>
            <person name="Halpern A.L."/>
            <person name="Lee A.P."/>
            <person name="Johnson J."/>
            <person name="Dandona N."/>
            <person name="Viswanathan L.D."/>
            <person name="Tay A."/>
            <person name="Venter J.C."/>
            <person name="Strausberg R.L."/>
            <person name="Brenner S."/>
        </authorList>
    </citation>
    <scope>NUCLEOTIDE SEQUENCE [LARGE SCALE GENOMIC DNA]</scope>
</reference>
<keyword evidence="3" id="KW-0949">S-adenosyl-L-methionine</keyword>
<gene>
    <name evidence="5" type="primary">setd4</name>
</gene>
<dbReference type="CDD" id="cd19177">
    <property type="entry name" value="SET_SETD4"/>
    <property type="match status" value="1"/>
</dbReference>
<reference evidence="5" key="5">
    <citation type="submission" date="2025-09" db="UniProtKB">
        <authorList>
            <consortium name="Ensembl"/>
        </authorList>
    </citation>
    <scope>IDENTIFICATION</scope>
</reference>
<evidence type="ECO:0000313" key="5">
    <source>
        <dbReference type="Ensembl" id="ENSCMIP00000038633.1"/>
    </source>
</evidence>
<organism evidence="5 6">
    <name type="scientific">Callorhinchus milii</name>
    <name type="common">Ghost shark</name>
    <dbReference type="NCBI Taxonomy" id="7868"/>
    <lineage>
        <taxon>Eukaryota</taxon>
        <taxon>Metazoa</taxon>
        <taxon>Chordata</taxon>
        <taxon>Craniata</taxon>
        <taxon>Vertebrata</taxon>
        <taxon>Chondrichthyes</taxon>
        <taxon>Holocephali</taxon>
        <taxon>Chimaeriformes</taxon>
        <taxon>Callorhinchidae</taxon>
        <taxon>Callorhinchus</taxon>
    </lineage>
</organism>
<evidence type="ECO:0000259" key="4">
    <source>
        <dbReference type="PROSITE" id="PS50280"/>
    </source>
</evidence>
<evidence type="ECO:0000256" key="3">
    <source>
        <dbReference type="ARBA" id="ARBA00022691"/>
    </source>
</evidence>
<dbReference type="PANTHER" id="PTHR13271">
    <property type="entry name" value="UNCHARACTERIZED PUTATIVE METHYLTRANSFERASE"/>
    <property type="match status" value="1"/>
</dbReference>
<dbReference type="PANTHER" id="PTHR13271:SF151">
    <property type="entry name" value="SET DOMAIN-CONTAINING PROTEIN 4"/>
    <property type="match status" value="1"/>
</dbReference>